<comment type="caution">
    <text evidence="9">The sequence shown here is derived from an EMBL/GenBank/DDBJ whole genome shotgun (WGS) entry which is preliminary data.</text>
</comment>
<evidence type="ECO:0000256" key="5">
    <source>
        <dbReference type="ARBA" id="ARBA00023306"/>
    </source>
</evidence>
<evidence type="ECO:0000313" key="9">
    <source>
        <dbReference type="EMBL" id="TBT98209.1"/>
    </source>
</evidence>
<evidence type="ECO:0000256" key="7">
    <source>
        <dbReference type="SAM" id="MobiDB-lite"/>
    </source>
</evidence>
<dbReference type="VEuPathDB" id="MicrosporidiaDB:CWI38_0110p0060"/>
<name>A0A4Q9KVX1_9MICR</name>
<evidence type="ECO:0000256" key="2">
    <source>
        <dbReference type="ARBA" id="ARBA00022490"/>
    </source>
</evidence>
<feature type="region of interest" description="Disordered" evidence="7">
    <location>
        <begin position="351"/>
        <end position="376"/>
    </location>
</feature>
<evidence type="ECO:0000313" key="10">
    <source>
        <dbReference type="EMBL" id="TBU20222.1"/>
    </source>
</evidence>
<dbReference type="OrthoDB" id="49058at2759"/>
<reference evidence="11 12" key="1">
    <citation type="submission" date="2017-12" db="EMBL/GenBank/DDBJ databases">
        <authorList>
            <person name="Pombert J.-F."/>
            <person name="Haag K.L."/>
            <person name="Ebert D."/>
        </authorList>
    </citation>
    <scope>NUCLEOTIDE SEQUENCE [LARGE SCALE GENOMIC DNA]</scope>
    <source>
        <strain evidence="9">FI-OER-3-3</strain>
        <strain evidence="10">IL-G-3</strain>
    </source>
</reference>
<keyword evidence="5" id="KW-0131">Cell cycle</keyword>
<dbReference type="Proteomes" id="UP000292362">
    <property type="component" value="Unassembled WGS sequence"/>
</dbReference>
<evidence type="ECO:0000256" key="6">
    <source>
        <dbReference type="SAM" id="Coils"/>
    </source>
</evidence>
<dbReference type="PANTHER" id="PTHR44281">
    <property type="entry name" value="SPINDLE ASSEMBLY ABNORMAL PROTEIN 6 HOMOLOG"/>
    <property type="match status" value="1"/>
</dbReference>
<dbReference type="Proteomes" id="UP000292282">
    <property type="component" value="Unassembled WGS sequence"/>
</dbReference>
<evidence type="ECO:0000259" key="8">
    <source>
        <dbReference type="Pfam" id="PF16531"/>
    </source>
</evidence>
<dbReference type="Pfam" id="PF16531">
    <property type="entry name" value="SAS-6_N"/>
    <property type="match status" value="1"/>
</dbReference>
<keyword evidence="2" id="KW-0963">Cytoplasm</keyword>
<keyword evidence="3 6" id="KW-0175">Coiled coil</keyword>
<gene>
    <name evidence="9" type="ORF">CWI37_1851p0010</name>
    <name evidence="10" type="ORF">CWI38_0110p0060</name>
</gene>
<dbReference type="AlphaFoldDB" id="A0A4Q9KVX1"/>
<sequence>MREPIFTGKVAISCLNEDIPSMMKCDVVRVDDKIEIRLIDTKDIFTFYLCSISAGEFYILKREQDIRVDFEKFVRKLIEMFHMLSKGQLIGVLSRNNNKFMFLEKNEFRNIVRLELKFCKPDENHYKNYLSDLITRLETDNIKLIKDNSFLKETVKSGDREMKERLKYLEEDYSNLQKKIERLYKENGSLNAECNEKNREIEKINSKLIQSEKDKASLEYEIEKKRIQEVKNENLIYKLEELDKNNKTMESEINTANDIIKKLNLELKEVKKNLNDKEGGYVNLKEDINKYKKVSEDLNKKIKILEEKLKNSKEEIKNKENKIKNLELERNNLIKKLENAQSVYNHFYKKNVETDSPNDSDYESVMSSIRPESPPH</sequence>
<keyword evidence="11" id="KW-1185">Reference proteome</keyword>
<dbReference type="InterPro" id="IPR032396">
    <property type="entry name" value="SAS-6_N"/>
</dbReference>
<dbReference type="InterPro" id="IPR038558">
    <property type="entry name" value="SAS-6_N_sf"/>
</dbReference>
<keyword evidence="4" id="KW-0206">Cytoskeleton</keyword>
<comment type="subcellular location">
    <subcellularLocation>
        <location evidence="1">Cytoplasm</location>
        <location evidence="1">Cytoskeleton</location>
        <location evidence="1">Microtubule organizing center</location>
        <location evidence="1">Centrosome</location>
    </subcellularLocation>
</comment>
<evidence type="ECO:0000313" key="12">
    <source>
        <dbReference type="Proteomes" id="UP000292362"/>
    </source>
</evidence>
<evidence type="ECO:0000256" key="1">
    <source>
        <dbReference type="ARBA" id="ARBA00004300"/>
    </source>
</evidence>
<evidence type="ECO:0000256" key="3">
    <source>
        <dbReference type="ARBA" id="ARBA00023054"/>
    </source>
</evidence>
<dbReference type="VEuPathDB" id="MicrosporidiaDB:CWI37_1851p0010"/>
<proteinExistence type="predicted"/>
<evidence type="ECO:0000256" key="4">
    <source>
        <dbReference type="ARBA" id="ARBA00023212"/>
    </source>
</evidence>
<feature type="domain" description="Spindle assembly abnormal protein 6 N-terminal" evidence="8">
    <location>
        <begin position="23"/>
        <end position="118"/>
    </location>
</feature>
<dbReference type="EMBL" id="PITJ01001851">
    <property type="protein sequence ID" value="TBT98209.1"/>
    <property type="molecule type" value="Genomic_DNA"/>
</dbReference>
<dbReference type="STRING" id="1176355.A0A4Q9KVX1"/>
<dbReference type="SUPFAM" id="SSF57997">
    <property type="entry name" value="Tropomyosin"/>
    <property type="match status" value="1"/>
</dbReference>
<evidence type="ECO:0000313" key="11">
    <source>
        <dbReference type="Proteomes" id="UP000292282"/>
    </source>
</evidence>
<dbReference type="PANTHER" id="PTHR44281:SF2">
    <property type="entry name" value="SPINDLE ASSEMBLY ABNORMAL PROTEIN 6 HOMOLOG"/>
    <property type="match status" value="1"/>
</dbReference>
<accession>A0A4Q9KVX1</accession>
<protein>
    <submittedName>
        <fullName evidence="9">Putative SAS-like centriolar protein</fullName>
    </submittedName>
</protein>
<organism evidence="9 12">
    <name type="scientific">Hamiltosporidium tvaerminnensis</name>
    <dbReference type="NCBI Taxonomy" id="1176355"/>
    <lineage>
        <taxon>Eukaryota</taxon>
        <taxon>Fungi</taxon>
        <taxon>Fungi incertae sedis</taxon>
        <taxon>Microsporidia</taxon>
        <taxon>Dubosqiidae</taxon>
        <taxon>Hamiltosporidium</taxon>
    </lineage>
</organism>
<feature type="coiled-coil region" evidence="6">
    <location>
        <begin position="159"/>
        <end position="343"/>
    </location>
</feature>
<dbReference type="EMBL" id="PITK01000110">
    <property type="protein sequence ID" value="TBU20222.1"/>
    <property type="molecule type" value="Genomic_DNA"/>
</dbReference>
<dbReference type="Gene3D" id="2.170.210.20">
    <property type="entry name" value="Spindle assembly abnormal protein 6, N-terminal domain"/>
    <property type="match status" value="1"/>
</dbReference>